<feature type="domain" description="CMP/dCMP-type deaminase" evidence="3">
    <location>
        <begin position="21"/>
        <end position="150"/>
    </location>
</feature>
<dbReference type="EMBL" id="BAABFT010000009">
    <property type="protein sequence ID" value="GAA4330045.1"/>
    <property type="molecule type" value="Genomic_DNA"/>
</dbReference>
<keyword evidence="5" id="KW-1185">Reference proteome</keyword>
<name>A0ABP8GUA0_9SPHI</name>
<evidence type="ECO:0000259" key="3">
    <source>
        <dbReference type="PROSITE" id="PS51747"/>
    </source>
</evidence>
<dbReference type="InterPro" id="IPR016193">
    <property type="entry name" value="Cytidine_deaminase-like"/>
</dbReference>
<gene>
    <name evidence="4" type="primary">cdd</name>
    <name evidence="4" type="ORF">GCM10023149_35090</name>
</gene>
<protein>
    <submittedName>
        <fullName evidence="4">Cytidine deaminase</fullName>
    </submittedName>
</protein>
<reference evidence="5" key="1">
    <citation type="journal article" date="2019" name="Int. J. Syst. Evol. Microbiol.">
        <title>The Global Catalogue of Microorganisms (GCM) 10K type strain sequencing project: providing services to taxonomists for standard genome sequencing and annotation.</title>
        <authorList>
            <consortium name="The Broad Institute Genomics Platform"/>
            <consortium name="The Broad Institute Genome Sequencing Center for Infectious Disease"/>
            <person name="Wu L."/>
            <person name="Ma J."/>
        </authorList>
    </citation>
    <scope>NUCLEOTIDE SEQUENCE [LARGE SCALE GENOMIC DNA]</scope>
    <source>
        <strain evidence="5">JCM 17705</strain>
    </source>
</reference>
<dbReference type="InterPro" id="IPR050202">
    <property type="entry name" value="Cyt/Deoxycyt_deaminase"/>
</dbReference>
<comment type="subunit">
    <text evidence="2">Homodimer.</text>
</comment>
<dbReference type="InterPro" id="IPR002125">
    <property type="entry name" value="CMP_dCMP_dom"/>
</dbReference>
<proteinExistence type="inferred from homology"/>
<evidence type="ECO:0000256" key="2">
    <source>
        <dbReference type="ARBA" id="ARBA00011738"/>
    </source>
</evidence>
<dbReference type="PANTHER" id="PTHR11644">
    <property type="entry name" value="CYTIDINE DEAMINASE"/>
    <property type="match status" value="1"/>
</dbReference>
<dbReference type="InterPro" id="IPR013171">
    <property type="entry name" value="Cyd/dCyd_deaminase_Zn-bd"/>
</dbReference>
<dbReference type="PROSITE" id="PS51747">
    <property type="entry name" value="CYT_DCMP_DEAMINASES_2"/>
    <property type="match status" value="1"/>
</dbReference>
<evidence type="ECO:0000256" key="1">
    <source>
        <dbReference type="ARBA" id="ARBA00006576"/>
    </source>
</evidence>
<dbReference type="CDD" id="cd01283">
    <property type="entry name" value="cytidine_deaminase"/>
    <property type="match status" value="1"/>
</dbReference>
<dbReference type="PANTHER" id="PTHR11644:SF2">
    <property type="entry name" value="CYTIDINE DEAMINASE"/>
    <property type="match status" value="1"/>
</dbReference>
<dbReference type="Proteomes" id="UP001500582">
    <property type="component" value="Unassembled WGS sequence"/>
</dbReference>
<comment type="similarity">
    <text evidence="1">Belongs to the cytidine and deoxycytidylate deaminase family.</text>
</comment>
<comment type="caution">
    <text evidence="4">The sequence shown here is derived from an EMBL/GenBank/DDBJ whole genome shotgun (WGS) entry which is preliminary data.</text>
</comment>
<dbReference type="SUPFAM" id="SSF53927">
    <property type="entry name" value="Cytidine deaminase-like"/>
    <property type="match status" value="1"/>
</dbReference>
<dbReference type="Gene3D" id="3.40.140.10">
    <property type="entry name" value="Cytidine Deaminase, domain 2"/>
    <property type="match status" value="1"/>
</dbReference>
<organism evidence="4 5">
    <name type="scientific">Mucilaginibacter gynuensis</name>
    <dbReference type="NCBI Taxonomy" id="1302236"/>
    <lineage>
        <taxon>Bacteria</taxon>
        <taxon>Pseudomonadati</taxon>
        <taxon>Bacteroidota</taxon>
        <taxon>Sphingobacteriia</taxon>
        <taxon>Sphingobacteriales</taxon>
        <taxon>Sphingobacteriaceae</taxon>
        <taxon>Mucilaginibacter</taxon>
    </lineage>
</organism>
<evidence type="ECO:0000313" key="4">
    <source>
        <dbReference type="EMBL" id="GAA4330045.1"/>
    </source>
</evidence>
<dbReference type="Pfam" id="PF08211">
    <property type="entry name" value="dCMP_cyt_deam_2"/>
    <property type="match status" value="1"/>
</dbReference>
<sequence>MTNHEIKINFEEYTSITELSADDQHLCREAVKALANSHSPYSKFRVGAALQLQSGKILHASNQENVAYPSGLCAERVALFNWGANHPDDAIVTMAVTAKTDEFKLLKPVTSCGACLQVMAECEKMQGKPLRVILYCIDGPVWIVDGVQSFLPFLFFEDRLIH</sequence>
<evidence type="ECO:0000313" key="5">
    <source>
        <dbReference type="Proteomes" id="UP001500582"/>
    </source>
</evidence>
<dbReference type="RefSeq" id="WP_345212441.1">
    <property type="nucleotide sequence ID" value="NZ_BAABFT010000009.1"/>
</dbReference>
<accession>A0ABP8GUA0</accession>
<dbReference type="NCBIfam" id="NF004064">
    <property type="entry name" value="PRK05578.1"/>
    <property type="match status" value="1"/>
</dbReference>